<dbReference type="GO" id="GO:0005524">
    <property type="term" value="F:ATP binding"/>
    <property type="evidence" value="ECO:0007669"/>
    <property type="project" value="InterPro"/>
</dbReference>
<dbReference type="GO" id="GO:0003676">
    <property type="term" value="F:nucleic acid binding"/>
    <property type="evidence" value="ECO:0007669"/>
    <property type="project" value="InterPro"/>
</dbReference>
<organism evidence="6 7">
    <name type="scientific">candidate division TA06 bacterium</name>
    <dbReference type="NCBI Taxonomy" id="2250710"/>
    <lineage>
        <taxon>Bacteria</taxon>
        <taxon>Bacteria division TA06</taxon>
    </lineage>
</organism>
<dbReference type="GO" id="GO:0002161">
    <property type="term" value="F:aminoacyl-tRNA deacylase activity"/>
    <property type="evidence" value="ECO:0007669"/>
    <property type="project" value="UniProtKB-ARBA"/>
</dbReference>
<dbReference type="InterPro" id="IPR018165">
    <property type="entry name" value="Ala-tRNA-synth_IIc_core"/>
</dbReference>
<dbReference type="Proteomes" id="UP000282321">
    <property type="component" value="Unassembled WGS sequence"/>
</dbReference>
<evidence type="ECO:0000256" key="4">
    <source>
        <dbReference type="ARBA" id="ARBA00022833"/>
    </source>
</evidence>
<dbReference type="InterPro" id="IPR009000">
    <property type="entry name" value="Transl_B-barrel_sf"/>
</dbReference>
<dbReference type="InterPro" id="IPR018163">
    <property type="entry name" value="Thr/Ala-tRNA-synth_IIc_edit"/>
</dbReference>
<dbReference type="GO" id="GO:0046872">
    <property type="term" value="F:metal ion binding"/>
    <property type="evidence" value="ECO:0007669"/>
    <property type="project" value="UniProtKB-KW"/>
</dbReference>
<evidence type="ECO:0000313" key="6">
    <source>
        <dbReference type="EMBL" id="RKX67095.1"/>
    </source>
</evidence>
<dbReference type="GO" id="GO:0006419">
    <property type="term" value="P:alanyl-tRNA aminoacylation"/>
    <property type="evidence" value="ECO:0007669"/>
    <property type="project" value="InterPro"/>
</dbReference>
<feature type="domain" description="Alanyl-transfer RNA synthetases family profile" evidence="5">
    <location>
        <begin position="1"/>
        <end position="217"/>
    </location>
</feature>
<dbReference type="SUPFAM" id="SSF55186">
    <property type="entry name" value="ThrRS/AlaRS common domain"/>
    <property type="match status" value="1"/>
</dbReference>
<dbReference type="EMBL" id="QNBC01000026">
    <property type="protein sequence ID" value="RKX67095.1"/>
    <property type="molecule type" value="Genomic_DNA"/>
</dbReference>
<accession>A0A660S9A2</accession>
<keyword evidence="4" id="KW-0862">Zinc</keyword>
<keyword evidence="3" id="KW-0479">Metal-binding</keyword>
<dbReference type="PROSITE" id="PS50860">
    <property type="entry name" value="AA_TRNA_LIGASE_II_ALA"/>
    <property type="match status" value="1"/>
</dbReference>
<dbReference type="SMART" id="SM00863">
    <property type="entry name" value="tRNA_SAD"/>
    <property type="match status" value="1"/>
</dbReference>
<evidence type="ECO:0000259" key="5">
    <source>
        <dbReference type="PROSITE" id="PS50860"/>
    </source>
</evidence>
<dbReference type="GO" id="GO:0005737">
    <property type="term" value="C:cytoplasm"/>
    <property type="evidence" value="ECO:0007669"/>
    <property type="project" value="UniProtKB-SubCell"/>
</dbReference>
<dbReference type="InterPro" id="IPR051335">
    <property type="entry name" value="Alanyl-tRNA_Editing_Enzymes"/>
</dbReference>
<dbReference type="PANTHER" id="PTHR43462:SF1">
    <property type="entry name" value="ALANYL-TRNA EDITING PROTEIN AARSD1"/>
    <property type="match status" value="1"/>
</dbReference>
<comment type="cofactor">
    <cofactor evidence="1">
        <name>Zn(2+)</name>
        <dbReference type="ChEBI" id="CHEBI:29105"/>
    </cofactor>
</comment>
<dbReference type="AlphaFoldDB" id="A0A660S9A2"/>
<evidence type="ECO:0000256" key="2">
    <source>
        <dbReference type="ARBA" id="ARBA00004496"/>
    </source>
</evidence>
<evidence type="ECO:0000313" key="7">
    <source>
        <dbReference type="Proteomes" id="UP000282321"/>
    </source>
</evidence>
<dbReference type="PANTHER" id="PTHR43462">
    <property type="entry name" value="ALANYL-TRNA EDITING PROTEIN"/>
    <property type="match status" value="1"/>
</dbReference>
<proteinExistence type="predicted"/>
<comment type="subcellular location">
    <subcellularLocation>
        <location evidence="2">Cytoplasm</location>
    </subcellularLocation>
</comment>
<protein>
    <recommendedName>
        <fullName evidence="5">Alanyl-transfer RNA synthetases family profile domain-containing protein</fullName>
    </recommendedName>
</protein>
<evidence type="ECO:0000256" key="1">
    <source>
        <dbReference type="ARBA" id="ARBA00001947"/>
    </source>
</evidence>
<comment type="caution">
    <text evidence="6">The sequence shown here is derived from an EMBL/GenBank/DDBJ whole genome shotgun (WGS) entry which is preliminary data.</text>
</comment>
<dbReference type="Gene3D" id="3.30.980.10">
    <property type="entry name" value="Threonyl-trna Synthetase, Chain A, domain 2"/>
    <property type="match status" value="1"/>
</dbReference>
<dbReference type="GO" id="GO:0004813">
    <property type="term" value="F:alanine-tRNA ligase activity"/>
    <property type="evidence" value="ECO:0007669"/>
    <property type="project" value="InterPro"/>
</dbReference>
<dbReference type="SUPFAM" id="SSF50447">
    <property type="entry name" value="Translation proteins"/>
    <property type="match status" value="1"/>
</dbReference>
<sequence>MKKLCLDNEYLTEFRTDVIKCDRNKDGTFSVVLKDSYFYPESSGQTGDHGFIGDTNVIDVVIIDDEIVHVADKAIEGTNVNCTIDWKRRFDHMQQHTAQHMLSGIIEDKYGIKTVSFHMGEEDSSIETDVRTITEDRIDEIETLVNDAIFKNIEVKKYFTEEEVEGVRKKVNIKGPKRVIAIEGVDVSYCSGTHVNNTGEIGIFKITGIDKVRKNIRLHFKCGYRALNDYRKNLKITNALKKILTRDEDSIIVGVETLIEREKKLQKRIKGYRLRELESFAGSIEEKIYKNELEGYEDEEIRYIQSLLIDRGIESIIRNRDTNRVFITVNEDRNDEFKALIDEMKYKFGIKGGGSKGRFQLMLNGQGEEIWYRFVDLLK</sequence>
<gene>
    <name evidence="6" type="ORF">DRP44_02920</name>
</gene>
<dbReference type="Pfam" id="PF07973">
    <property type="entry name" value="tRNA_SAD"/>
    <property type="match status" value="1"/>
</dbReference>
<dbReference type="InterPro" id="IPR012947">
    <property type="entry name" value="tRNA_SAD"/>
</dbReference>
<evidence type="ECO:0000256" key="3">
    <source>
        <dbReference type="ARBA" id="ARBA00022723"/>
    </source>
</evidence>
<reference evidence="6 7" key="1">
    <citation type="submission" date="2018-06" db="EMBL/GenBank/DDBJ databases">
        <title>Extensive metabolic versatility and redundancy in microbially diverse, dynamic hydrothermal sediments.</title>
        <authorList>
            <person name="Dombrowski N."/>
            <person name="Teske A."/>
            <person name="Baker B.J."/>
        </authorList>
    </citation>
    <scope>NUCLEOTIDE SEQUENCE [LARGE SCALE GENOMIC DNA]</scope>
    <source>
        <strain evidence="6">B35_G9</strain>
    </source>
</reference>
<name>A0A660S9A2_UNCT6</name>
<dbReference type="Gene3D" id="2.40.30.130">
    <property type="match status" value="1"/>
</dbReference>